<sequence>MAKISLTLVSFGLCCLCTLFTVIGFSSPNWLESYSESQSTFVRLGLWEACFRNYRNDRDQLAKTYDGCWWIFSYEYRPIWQWLSPRWFLAVQIIMTLVLILTLVTTLMTLLFMIGCCPDRRAATTQLTNSLLMFGLGLLIAISVIIFGVQSDTDRQWLTRPDQNFLSWSFGLVVLAGFFAIFAGMCLLVDSLRLKAQARKQNKEPMGGYIMKRAPPNY</sequence>
<dbReference type="EMBL" id="JBJQND010000001">
    <property type="protein sequence ID" value="KAL3892219.1"/>
    <property type="molecule type" value="Genomic_DNA"/>
</dbReference>
<feature type="transmembrane region" description="Helical" evidence="5">
    <location>
        <begin position="168"/>
        <end position="189"/>
    </location>
</feature>
<evidence type="ECO:0000256" key="1">
    <source>
        <dbReference type="ARBA" id="ARBA00004141"/>
    </source>
</evidence>
<dbReference type="AlphaFoldDB" id="A0ABD3Y1B0"/>
<dbReference type="Proteomes" id="UP001634394">
    <property type="component" value="Unassembled WGS sequence"/>
</dbReference>
<feature type="transmembrane region" description="Helical" evidence="5">
    <location>
        <begin position="127"/>
        <end position="148"/>
    </location>
</feature>
<evidence type="ECO:0000313" key="7">
    <source>
        <dbReference type="Proteomes" id="UP001634394"/>
    </source>
</evidence>
<dbReference type="Pfam" id="PF13903">
    <property type="entry name" value="Claudin_2"/>
    <property type="match status" value="1"/>
</dbReference>
<evidence type="ECO:0000256" key="4">
    <source>
        <dbReference type="ARBA" id="ARBA00023136"/>
    </source>
</evidence>
<keyword evidence="3 5" id="KW-1133">Transmembrane helix</keyword>
<reference evidence="6 7" key="1">
    <citation type="submission" date="2024-11" db="EMBL/GenBank/DDBJ databases">
        <title>Chromosome-level genome assembly of the freshwater bivalve Anodonta woodiana.</title>
        <authorList>
            <person name="Chen X."/>
        </authorList>
    </citation>
    <scope>NUCLEOTIDE SEQUENCE [LARGE SCALE GENOMIC DNA]</scope>
    <source>
        <strain evidence="6">MN2024</strain>
        <tissue evidence="6">Gills</tissue>
    </source>
</reference>
<comment type="caution">
    <text evidence="6">The sequence shown here is derived from an EMBL/GenBank/DDBJ whole genome shotgun (WGS) entry which is preliminary data.</text>
</comment>
<protein>
    <submittedName>
        <fullName evidence="6">Uncharacterized protein</fullName>
    </submittedName>
</protein>
<comment type="subcellular location">
    <subcellularLocation>
        <location evidence="1">Membrane</location>
        <topology evidence="1">Multi-pass membrane protein</topology>
    </subcellularLocation>
</comment>
<keyword evidence="4 5" id="KW-0472">Membrane</keyword>
<evidence type="ECO:0000256" key="2">
    <source>
        <dbReference type="ARBA" id="ARBA00022692"/>
    </source>
</evidence>
<proteinExistence type="predicted"/>
<dbReference type="GO" id="GO:0016020">
    <property type="term" value="C:membrane"/>
    <property type="evidence" value="ECO:0007669"/>
    <property type="project" value="UniProtKB-SubCell"/>
</dbReference>
<keyword evidence="7" id="KW-1185">Reference proteome</keyword>
<accession>A0ABD3Y1B0</accession>
<dbReference type="PANTHER" id="PTHR21284:SF12">
    <property type="entry name" value="EG:80H7.2 PROTEIN"/>
    <property type="match status" value="1"/>
</dbReference>
<dbReference type="Gene3D" id="1.20.140.150">
    <property type="match status" value="1"/>
</dbReference>
<keyword evidence="2 5" id="KW-0812">Transmembrane</keyword>
<evidence type="ECO:0000256" key="5">
    <source>
        <dbReference type="SAM" id="Phobius"/>
    </source>
</evidence>
<evidence type="ECO:0000256" key="3">
    <source>
        <dbReference type="ARBA" id="ARBA00022989"/>
    </source>
</evidence>
<dbReference type="PANTHER" id="PTHR21284">
    <property type="entry name" value="EG:80H7.2 PROTEIN"/>
    <property type="match status" value="1"/>
</dbReference>
<feature type="transmembrane region" description="Helical" evidence="5">
    <location>
        <begin position="87"/>
        <end position="115"/>
    </location>
</feature>
<dbReference type="InterPro" id="IPR004031">
    <property type="entry name" value="PMP22/EMP/MP20/Claudin"/>
</dbReference>
<gene>
    <name evidence="6" type="ORF">ACJMK2_004449</name>
</gene>
<organism evidence="6 7">
    <name type="scientific">Sinanodonta woodiana</name>
    <name type="common">Chinese pond mussel</name>
    <name type="synonym">Anodonta woodiana</name>
    <dbReference type="NCBI Taxonomy" id="1069815"/>
    <lineage>
        <taxon>Eukaryota</taxon>
        <taxon>Metazoa</taxon>
        <taxon>Spiralia</taxon>
        <taxon>Lophotrochozoa</taxon>
        <taxon>Mollusca</taxon>
        <taxon>Bivalvia</taxon>
        <taxon>Autobranchia</taxon>
        <taxon>Heteroconchia</taxon>
        <taxon>Palaeoheterodonta</taxon>
        <taxon>Unionida</taxon>
        <taxon>Unionoidea</taxon>
        <taxon>Unionidae</taxon>
        <taxon>Unioninae</taxon>
        <taxon>Sinanodonta</taxon>
    </lineage>
</organism>
<name>A0ABD3Y1B0_SINWO</name>
<evidence type="ECO:0000313" key="6">
    <source>
        <dbReference type="EMBL" id="KAL3892219.1"/>
    </source>
</evidence>